<dbReference type="GO" id="GO:0008483">
    <property type="term" value="F:transaminase activity"/>
    <property type="evidence" value="ECO:0007669"/>
    <property type="project" value="UniProtKB-KW"/>
</dbReference>
<proteinExistence type="inferred from homology"/>
<dbReference type="InterPro" id="IPR015424">
    <property type="entry name" value="PyrdxlP-dep_Trfase"/>
</dbReference>
<dbReference type="InterPro" id="IPR015422">
    <property type="entry name" value="PyrdxlP-dep_Trfase_small"/>
</dbReference>
<organism evidence="7 8">
    <name type="scientific">Luteimonas wenzhouensis</name>
    <dbReference type="NCBI Taxonomy" id="2599615"/>
    <lineage>
        <taxon>Bacteria</taxon>
        <taxon>Pseudomonadati</taxon>
        <taxon>Pseudomonadota</taxon>
        <taxon>Gammaproteobacteria</taxon>
        <taxon>Lysobacterales</taxon>
        <taxon>Lysobacteraceae</taxon>
        <taxon>Luteimonas</taxon>
    </lineage>
</organism>
<gene>
    <name evidence="7" type="ORF">FQY79_02895</name>
</gene>
<keyword evidence="3" id="KW-0663">Pyridoxal phosphate</keyword>
<dbReference type="PANTHER" id="PTHR43525:SF2">
    <property type="entry name" value="CYSTATHIONINE BETA-LYASE-RELATED"/>
    <property type="match status" value="1"/>
</dbReference>
<dbReference type="RefSeq" id="WP_146310548.1">
    <property type="nucleotide sequence ID" value="NZ_VOHE01000001.1"/>
</dbReference>
<keyword evidence="7" id="KW-0808">Transferase</keyword>
<evidence type="ECO:0000259" key="6">
    <source>
        <dbReference type="Pfam" id="PF00155"/>
    </source>
</evidence>
<feature type="domain" description="Aminotransferase class I/classII large" evidence="6">
    <location>
        <begin position="35"/>
        <end position="380"/>
    </location>
</feature>
<dbReference type="PANTHER" id="PTHR43525">
    <property type="entry name" value="PROTEIN MALY"/>
    <property type="match status" value="1"/>
</dbReference>
<evidence type="ECO:0000256" key="1">
    <source>
        <dbReference type="ARBA" id="ARBA00001933"/>
    </source>
</evidence>
<dbReference type="OrthoDB" id="3224382at2"/>
<comment type="cofactor">
    <cofactor evidence="1">
        <name>pyridoxal 5'-phosphate</name>
        <dbReference type="ChEBI" id="CHEBI:597326"/>
    </cofactor>
</comment>
<keyword evidence="4" id="KW-0456">Lyase</keyword>
<keyword evidence="7" id="KW-0032">Aminotransferase</keyword>
<evidence type="ECO:0000313" key="8">
    <source>
        <dbReference type="Proteomes" id="UP000315949"/>
    </source>
</evidence>
<keyword evidence="8" id="KW-1185">Reference proteome</keyword>
<dbReference type="InterPro" id="IPR051798">
    <property type="entry name" value="Class-II_PLP-Dep_Aminotrans"/>
</dbReference>
<comment type="similarity">
    <text evidence="5">Belongs to the class-II pyridoxal-phosphate-dependent aminotransferase family. MalY/PatB cystathionine beta-lyase subfamily.</text>
</comment>
<evidence type="ECO:0000313" key="7">
    <source>
        <dbReference type="EMBL" id="TWT22076.1"/>
    </source>
</evidence>
<dbReference type="AlphaFoldDB" id="A0A5C5U7Y7"/>
<accession>A0A5C5U7Y7</accession>
<evidence type="ECO:0000256" key="4">
    <source>
        <dbReference type="ARBA" id="ARBA00023239"/>
    </source>
</evidence>
<reference evidence="7 8" key="1">
    <citation type="submission" date="2019-07" db="EMBL/GenBank/DDBJ databases">
        <title>Luteimonas sp. YD-1 nov., isolated from acidic soil.</title>
        <authorList>
            <person name="Zhou J."/>
        </authorList>
    </citation>
    <scope>NUCLEOTIDE SEQUENCE [LARGE SCALE GENOMIC DNA]</scope>
    <source>
        <strain evidence="7 8">YD-1</strain>
    </source>
</reference>
<dbReference type="EC" id="4.4.1.13" evidence="2"/>
<dbReference type="EMBL" id="VOHE01000001">
    <property type="protein sequence ID" value="TWT22076.1"/>
    <property type="molecule type" value="Genomic_DNA"/>
</dbReference>
<dbReference type="Gene3D" id="3.40.640.10">
    <property type="entry name" value="Type I PLP-dependent aspartate aminotransferase-like (Major domain)"/>
    <property type="match status" value="1"/>
</dbReference>
<dbReference type="CDD" id="cd00609">
    <property type="entry name" value="AAT_like"/>
    <property type="match status" value="1"/>
</dbReference>
<dbReference type="GO" id="GO:0047804">
    <property type="term" value="F:cysteine-S-conjugate beta-lyase activity"/>
    <property type="evidence" value="ECO:0007669"/>
    <property type="project" value="UniProtKB-EC"/>
</dbReference>
<evidence type="ECO:0000256" key="2">
    <source>
        <dbReference type="ARBA" id="ARBA00012224"/>
    </source>
</evidence>
<dbReference type="SUPFAM" id="SSF53383">
    <property type="entry name" value="PLP-dependent transferases"/>
    <property type="match status" value="1"/>
</dbReference>
<evidence type="ECO:0000256" key="5">
    <source>
        <dbReference type="ARBA" id="ARBA00037974"/>
    </source>
</evidence>
<dbReference type="Gene3D" id="3.90.1150.10">
    <property type="entry name" value="Aspartate Aminotransferase, domain 1"/>
    <property type="match status" value="1"/>
</dbReference>
<comment type="caution">
    <text evidence="7">The sequence shown here is derived from an EMBL/GenBank/DDBJ whole genome shotgun (WGS) entry which is preliminary data.</text>
</comment>
<evidence type="ECO:0000256" key="3">
    <source>
        <dbReference type="ARBA" id="ARBA00022898"/>
    </source>
</evidence>
<protein>
    <recommendedName>
        <fullName evidence="2">cysteine-S-conjugate beta-lyase</fullName>
        <ecNumber evidence="2">4.4.1.13</ecNumber>
    </recommendedName>
</protein>
<dbReference type="Pfam" id="PF00155">
    <property type="entry name" value="Aminotran_1_2"/>
    <property type="match status" value="1"/>
</dbReference>
<dbReference type="Proteomes" id="UP000315949">
    <property type="component" value="Unassembled WGS sequence"/>
</dbReference>
<dbReference type="GO" id="GO:0030170">
    <property type="term" value="F:pyridoxal phosphate binding"/>
    <property type="evidence" value="ECO:0007669"/>
    <property type="project" value="InterPro"/>
</dbReference>
<dbReference type="InterPro" id="IPR004839">
    <property type="entry name" value="Aminotransferase_I/II_large"/>
</dbReference>
<sequence>MPIDFDQIDEAGLRAAGGLKWTAFPDCIGAFVAEMDFGLAPPVAAALQEAVARGRTGYPTPALSRELAQACAAWQAGRYGWQVDPSRIQPVGDVLGALEIMLAHFLPRGTAVVLPTPAYMPFRPLLELHGHRVLEVPHLLQDGRWRMDLAGIDAALAGGAGLVLLCNPQNPLGCVFEADELRALAEVVERHGARVFSDEIHAPLVYPGARHVPYASVSDAAARHCVVAVSPSKGWNLAGLKCAQMVLGNDQDLDRWRRIALVAGHGVAGLGMIAATAAWREGGAWLDGVLRYLDGNRQRVSRWMATHLPEARFVAPQGTYLAWLDCRALPLPAGTTAAALFRRRARVALTDGRECGEAGAGHVRLNFAMPRPVLDEALSRMADAIATLRGGA</sequence>
<name>A0A5C5U7Y7_9GAMM</name>
<dbReference type="InterPro" id="IPR015421">
    <property type="entry name" value="PyrdxlP-dep_Trfase_major"/>
</dbReference>